<dbReference type="InterPro" id="IPR050239">
    <property type="entry name" value="Sigma-70_RNA_pol_init_factors"/>
</dbReference>
<feature type="non-terminal residue" evidence="2">
    <location>
        <position position="80"/>
    </location>
</feature>
<dbReference type="Pfam" id="PF04545">
    <property type="entry name" value="Sigma70_r4"/>
    <property type="match status" value="1"/>
</dbReference>
<evidence type="ECO:0000313" key="2">
    <source>
        <dbReference type="EMBL" id="GAI39424.1"/>
    </source>
</evidence>
<proteinExistence type="predicted"/>
<dbReference type="EMBL" id="BARV01032915">
    <property type="protein sequence ID" value="GAI39424.1"/>
    <property type="molecule type" value="Genomic_DNA"/>
</dbReference>
<accession>X1Q836</accession>
<dbReference type="AlphaFoldDB" id="X1Q836"/>
<feature type="domain" description="RNA polymerase sigma-70 region 4" evidence="1">
    <location>
        <begin position="28"/>
        <end position="79"/>
    </location>
</feature>
<protein>
    <recommendedName>
        <fullName evidence="1">RNA polymerase sigma-70 region 4 domain-containing protein</fullName>
    </recommendedName>
</protein>
<dbReference type="InterPro" id="IPR036388">
    <property type="entry name" value="WH-like_DNA-bd_sf"/>
</dbReference>
<dbReference type="GO" id="GO:0006352">
    <property type="term" value="P:DNA-templated transcription initiation"/>
    <property type="evidence" value="ECO:0007669"/>
    <property type="project" value="InterPro"/>
</dbReference>
<dbReference type="Gene3D" id="1.10.10.10">
    <property type="entry name" value="Winged helix-like DNA-binding domain superfamily/Winged helix DNA-binding domain"/>
    <property type="match status" value="1"/>
</dbReference>
<dbReference type="InterPro" id="IPR013324">
    <property type="entry name" value="RNA_pol_sigma_r3/r4-like"/>
</dbReference>
<name>X1Q836_9ZZZZ</name>
<sequence length="80" mass="9186">MLFNYPNVAKGREEIRLFDYAKICQNLIKDLSPRTKEVISRRFGLKPPAGGGQKETLEAIGKDYGITRERVRQIEEDGFL</sequence>
<dbReference type="PANTHER" id="PTHR30603:SF47">
    <property type="entry name" value="RNA POLYMERASE SIGMA FACTOR SIGD, CHLOROPLASTIC"/>
    <property type="match status" value="1"/>
</dbReference>
<dbReference type="SUPFAM" id="SSF88659">
    <property type="entry name" value="Sigma3 and sigma4 domains of RNA polymerase sigma factors"/>
    <property type="match status" value="1"/>
</dbReference>
<dbReference type="InterPro" id="IPR007630">
    <property type="entry name" value="RNA_pol_sigma70_r4"/>
</dbReference>
<dbReference type="GO" id="GO:0003700">
    <property type="term" value="F:DNA-binding transcription factor activity"/>
    <property type="evidence" value="ECO:0007669"/>
    <property type="project" value="InterPro"/>
</dbReference>
<gene>
    <name evidence="2" type="ORF">S06H3_51823</name>
</gene>
<evidence type="ECO:0000259" key="1">
    <source>
        <dbReference type="Pfam" id="PF04545"/>
    </source>
</evidence>
<dbReference type="PANTHER" id="PTHR30603">
    <property type="entry name" value="RNA POLYMERASE SIGMA FACTOR RPO"/>
    <property type="match status" value="1"/>
</dbReference>
<organism evidence="2">
    <name type="scientific">marine sediment metagenome</name>
    <dbReference type="NCBI Taxonomy" id="412755"/>
    <lineage>
        <taxon>unclassified sequences</taxon>
        <taxon>metagenomes</taxon>
        <taxon>ecological metagenomes</taxon>
    </lineage>
</organism>
<comment type="caution">
    <text evidence="2">The sequence shown here is derived from an EMBL/GenBank/DDBJ whole genome shotgun (WGS) entry which is preliminary data.</text>
</comment>
<reference evidence="2" key="1">
    <citation type="journal article" date="2014" name="Front. Microbiol.">
        <title>High frequency of phylogenetically diverse reductive dehalogenase-homologous genes in deep subseafloor sedimentary metagenomes.</title>
        <authorList>
            <person name="Kawai M."/>
            <person name="Futagami T."/>
            <person name="Toyoda A."/>
            <person name="Takaki Y."/>
            <person name="Nishi S."/>
            <person name="Hori S."/>
            <person name="Arai W."/>
            <person name="Tsubouchi T."/>
            <person name="Morono Y."/>
            <person name="Uchiyama I."/>
            <person name="Ito T."/>
            <person name="Fujiyama A."/>
            <person name="Inagaki F."/>
            <person name="Takami H."/>
        </authorList>
    </citation>
    <scope>NUCLEOTIDE SEQUENCE</scope>
    <source>
        <strain evidence="2">Expedition CK06-06</strain>
    </source>
</reference>